<dbReference type="PANTHER" id="PTHR12542">
    <property type="entry name" value="EXOCYST COMPLEX PROTEIN EXO70"/>
    <property type="match status" value="1"/>
</dbReference>
<keyword evidence="3" id="KW-0268">Exocytosis</keyword>
<dbReference type="EMBL" id="EF087516">
    <property type="protein sequence ID" value="ABK26755.1"/>
    <property type="molecule type" value="mRNA"/>
</dbReference>
<feature type="domain" description="Exocyst complex subunit Exo70 C-terminal" evidence="4">
    <location>
        <begin position="27"/>
        <end position="211"/>
    </location>
</feature>
<name>A9P1J4_PICSI</name>
<accession>A9P1J4</accession>
<dbReference type="GO" id="GO:0000145">
    <property type="term" value="C:exocyst"/>
    <property type="evidence" value="ECO:0007669"/>
    <property type="project" value="InterPro"/>
</dbReference>
<dbReference type="AlphaFoldDB" id="A9P1J4"/>
<dbReference type="Pfam" id="PF03081">
    <property type="entry name" value="Exo70_C"/>
    <property type="match status" value="1"/>
</dbReference>
<protein>
    <recommendedName>
        <fullName evidence="3">Exocyst subunit Exo70 family protein</fullName>
    </recommendedName>
</protein>
<dbReference type="GO" id="GO:0005546">
    <property type="term" value="F:phosphatidylinositol-4,5-bisphosphate binding"/>
    <property type="evidence" value="ECO:0007669"/>
    <property type="project" value="InterPro"/>
</dbReference>
<reference evidence="5" key="1">
    <citation type="journal article" date="2008" name="BMC Genomics">
        <title>A conifer genomics resource of 200,000 spruce (Picea spp.) ESTs and 6,464 high-quality, sequence-finished full-length cDNAs for Sitka spruce (Picea sitchensis).</title>
        <authorList>
            <person name="Ralph S.G."/>
            <person name="Chun H.J."/>
            <person name="Kolosova N."/>
            <person name="Cooper D."/>
            <person name="Oddy C."/>
            <person name="Ritland C.E."/>
            <person name="Kirkpatrick R."/>
            <person name="Moore R."/>
            <person name="Barber S."/>
            <person name="Holt R.A."/>
            <person name="Jones S.J."/>
            <person name="Marra M.A."/>
            <person name="Douglas C.J."/>
            <person name="Ritland K."/>
            <person name="Bohlmann J."/>
        </authorList>
    </citation>
    <scope>NUCLEOTIDE SEQUENCE</scope>
    <source>
        <tissue evidence="5">Green portion of the leader tissue</tissue>
    </source>
</reference>
<dbReference type="Gene3D" id="1.20.1280.170">
    <property type="entry name" value="Exocyst complex component Exo70"/>
    <property type="match status" value="1"/>
</dbReference>
<dbReference type="InterPro" id="IPR016159">
    <property type="entry name" value="Cullin_repeat-like_dom_sf"/>
</dbReference>
<dbReference type="SUPFAM" id="SSF74788">
    <property type="entry name" value="Cullin repeat-like"/>
    <property type="match status" value="1"/>
</dbReference>
<evidence type="ECO:0000256" key="2">
    <source>
        <dbReference type="ARBA" id="ARBA00022448"/>
    </source>
</evidence>
<dbReference type="PANTHER" id="PTHR12542:SF96">
    <property type="entry name" value="EXOCYST COMPLEX COMPONENT EXO70B1"/>
    <property type="match status" value="1"/>
</dbReference>
<keyword evidence="2 3" id="KW-0813">Transport</keyword>
<dbReference type="GO" id="GO:0015031">
    <property type="term" value="P:protein transport"/>
    <property type="evidence" value="ECO:0007669"/>
    <property type="project" value="UniProtKB-KW"/>
</dbReference>
<dbReference type="InterPro" id="IPR004140">
    <property type="entry name" value="Exo70"/>
</dbReference>
<dbReference type="InterPro" id="IPR046364">
    <property type="entry name" value="Exo70_C"/>
</dbReference>
<comment type="function">
    <text evidence="3">Component of the exocyst complex.</text>
</comment>
<sequence length="235" mass="26889">MSKDLPNSLMDLFGELDGHDDKLGSVASALSVRLGWIIISLQSKLDVKSNLYQDVSLTYLFLMNNLHYIVKKVKGSKLLGLLGYGWLRKNQGRVRQYAENYEREAWMKALNCLRDEGIHVRGDFSSGVSQQVLEDRFKGFNFAIEEALRKHSGWMVPDLQLEEELRISIAEQMIPAYRSFLGRLRKYLKSGSQSNMYIKYTPEDLETHLLDLFHSNPSVSSRTSEISSRTSEISS</sequence>
<evidence type="ECO:0000256" key="1">
    <source>
        <dbReference type="ARBA" id="ARBA00006756"/>
    </source>
</evidence>
<evidence type="ECO:0000313" key="5">
    <source>
        <dbReference type="EMBL" id="ABK26755.1"/>
    </source>
</evidence>
<comment type="similarity">
    <text evidence="1 3">Belongs to the EXO70 family.</text>
</comment>
<evidence type="ECO:0000259" key="4">
    <source>
        <dbReference type="Pfam" id="PF03081"/>
    </source>
</evidence>
<evidence type="ECO:0000256" key="3">
    <source>
        <dbReference type="RuleBase" id="RU365026"/>
    </source>
</evidence>
<organism evidence="5">
    <name type="scientific">Picea sitchensis</name>
    <name type="common">Sitka spruce</name>
    <name type="synonym">Pinus sitchensis</name>
    <dbReference type="NCBI Taxonomy" id="3332"/>
    <lineage>
        <taxon>Eukaryota</taxon>
        <taxon>Viridiplantae</taxon>
        <taxon>Streptophyta</taxon>
        <taxon>Embryophyta</taxon>
        <taxon>Tracheophyta</taxon>
        <taxon>Spermatophyta</taxon>
        <taxon>Pinopsida</taxon>
        <taxon>Pinidae</taxon>
        <taxon>Conifers I</taxon>
        <taxon>Pinales</taxon>
        <taxon>Pinaceae</taxon>
        <taxon>Picea</taxon>
    </lineage>
</organism>
<keyword evidence="3" id="KW-0653">Protein transport</keyword>
<dbReference type="GO" id="GO:0006887">
    <property type="term" value="P:exocytosis"/>
    <property type="evidence" value="ECO:0007669"/>
    <property type="project" value="UniProtKB-KW"/>
</dbReference>
<proteinExistence type="evidence at transcript level"/>